<feature type="region of interest" description="Disordered" evidence="2">
    <location>
        <begin position="204"/>
        <end position="232"/>
    </location>
</feature>
<feature type="coiled-coil region" evidence="1">
    <location>
        <begin position="244"/>
        <end position="299"/>
    </location>
</feature>
<protein>
    <submittedName>
        <fullName evidence="3">Uncharacterized protein</fullName>
    </submittedName>
</protein>
<sequence length="500" mass="59317">MILTTQIFTLLRKKETYQNVKPYIRRLSNKDQTVYKPICHAIILGLSTKEHVTNLFAARLGMDTVEKKNTDFNQMFSELCLPYFEKIAEFRKEDQDENRGKYYYSQTPNKEEISYGNSLLKITLECLEAWAKLYPCQSDQLTQSAFFKTYTRLLEKKVKFPDQYYYIKKEMVDNNTSPMLTKILSIYSEIQRKNIQLPNAQTSEIVQQDQQQKQTQANQQGEMQKPKSISSLEKKNQEIKYWEAQSLMNEFSQLKEQLNEKQNCKEEESQDFIDFVLLNQNINQLMGKIETKIEEFLNQDDVNTSLELLKVYDEIKILSEYYQKLEKDKIFELLQQQQSLQQQSKQEDSDSFSNTNQATNEQLNEEELKEQNRQKLFDFIMLLQHTVEQRVTLQQQKEKLKRLQIIEKGLQQQILNIQKQSDSVSSSSEDPEIHNSQSSDQEPDKRSESEQQETLDQSDKLEMEKMRQEISELKVENENMKQEIESQINNQIQQQEEKID</sequence>
<dbReference type="EMBL" id="CAJJDP010000079">
    <property type="protein sequence ID" value="CAD8182883.1"/>
    <property type="molecule type" value="Genomic_DNA"/>
</dbReference>
<dbReference type="Proteomes" id="UP000683925">
    <property type="component" value="Unassembled WGS sequence"/>
</dbReference>
<reference evidence="3" key="1">
    <citation type="submission" date="2021-01" db="EMBL/GenBank/DDBJ databases">
        <authorList>
            <consortium name="Genoscope - CEA"/>
            <person name="William W."/>
        </authorList>
    </citation>
    <scope>NUCLEOTIDE SEQUENCE</scope>
</reference>
<keyword evidence="1" id="KW-0175">Coiled coil</keyword>
<organism evidence="3 4">
    <name type="scientific">Paramecium octaurelia</name>
    <dbReference type="NCBI Taxonomy" id="43137"/>
    <lineage>
        <taxon>Eukaryota</taxon>
        <taxon>Sar</taxon>
        <taxon>Alveolata</taxon>
        <taxon>Ciliophora</taxon>
        <taxon>Intramacronucleata</taxon>
        <taxon>Oligohymenophorea</taxon>
        <taxon>Peniculida</taxon>
        <taxon>Parameciidae</taxon>
        <taxon>Paramecium</taxon>
    </lineage>
</organism>
<keyword evidence="4" id="KW-1185">Reference proteome</keyword>
<evidence type="ECO:0000256" key="2">
    <source>
        <dbReference type="SAM" id="MobiDB-lite"/>
    </source>
</evidence>
<feature type="compositionally biased region" description="Low complexity" evidence="2">
    <location>
        <begin position="485"/>
        <end position="494"/>
    </location>
</feature>
<evidence type="ECO:0000256" key="1">
    <source>
        <dbReference type="SAM" id="Coils"/>
    </source>
</evidence>
<feature type="compositionally biased region" description="Basic and acidic residues" evidence="2">
    <location>
        <begin position="457"/>
        <end position="484"/>
    </location>
</feature>
<evidence type="ECO:0000313" key="3">
    <source>
        <dbReference type="EMBL" id="CAD8182883.1"/>
    </source>
</evidence>
<proteinExistence type="predicted"/>
<feature type="region of interest" description="Disordered" evidence="2">
    <location>
        <begin position="419"/>
        <end position="500"/>
    </location>
</feature>
<gene>
    <name evidence="3" type="ORF">POCTA_138.1.T0800029</name>
</gene>
<dbReference type="OrthoDB" id="10478030at2759"/>
<feature type="compositionally biased region" description="Low complexity" evidence="2">
    <location>
        <begin position="207"/>
        <end position="220"/>
    </location>
</feature>
<name>A0A8S1W1R6_PAROT</name>
<dbReference type="AlphaFoldDB" id="A0A8S1W1R6"/>
<dbReference type="OMA" id="NEMFMER"/>
<evidence type="ECO:0000313" key="4">
    <source>
        <dbReference type="Proteomes" id="UP000683925"/>
    </source>
</evidence>
<comment type="caution">
    <text evidence="3">The sequence shown here is derived from an EMBL/GenBank/DDBJ whole genome shotgun (WGS) entry which is preliminary data.</text>
</comment>
<feature type="region of interest" description="Disordered" evidence="2">
    <location>
        <begin position="342"/>
        <end position="367"/>
    </location>
</feature>
<accession>A0A8S1W1R6</accession>